<dbReference type="AlphaFoldDB" id="M5U8F1"/>
<dbReference type="SUPFAM" id="SSF160104">
    <property type="entry name" value="Acetoacetate decarboxylase-like"/>
    <property type="match status" value="1"/>
</dbReference>
<comment type="caution">
    <text evidence="1">The sequence shown here is derived from an EMBL/GenBank/DDBJ whole genome shotgun (WGS) entry which is preliminary data.</text>
</comment>
<reference evidence="1 2" key="1">
    <citation type="journal article" date="2013" name="Mar. Genomics">
        <title>Expression of sulfatases in Rhodopirellula baltica and the diversity of sulfatases in the genus Rhodopirellula.</title>
        <authorList>
            <person name="Wegner C.E."/>
            <person name="Richter-Heitmann T."/>
            <person name="Klindworth A."/>
            <person name="Klockow C."/>
            <person name="Richter M."/>
            <person name="Achstetter T."/>
            <person name="Glockner F.O."/>
            <person name="Harder J."/>
        </authorList>
    </citation>
    <scope>NUCLEOTIDE SEQUENCE [LARGE SCALE GENOMIC DNA]</scope>
    <source>
        <strain evidence="1 2">SM41</strain>
    </source>
</reference>
<dbReference type="PANTHER" id="PTHR39186:SF1">
    <property type="entry name" value="DUF2071 DOMAIN-CONTAINING PROTEIN"/>
    <property type="match status" value="1"/>
</dbReference>
<dbReference type="Proteomes" id="UP000011885">
    <property type="component" value="Unassembled WGS sequence"/>
</dbReference>
<dbReference type="PANTHER" id="PTHR39186">
    <property type="entry name" value="DUF2071 FAMILY PROTEIN"/>
    <property type="match status" value="1"/>
</dbReference>
<dbReference type="Gene3D" id="2.40.400.10">
    <property type="entry name" value="Acetoacetate decarboxylase-like"/>
    <property type="match status" value="1"/>
</dbReference>
<keyword evidence="2" id="KW-1185">Reference proteome</keyword>
<dbReference type="OrthoDB" id="150993at2"/>
<evidence type="ECO:0000313" key="1">
    <source>
        <dbReference type="EMBL" id="EMI57742.1"/>
    </source>
</evidence>
<protein>
    <submittedName>
        <fullName evidence="1">Uncharacterized protein</fullName>
    </submittedName>
</protein>
<dbReference type="InterPro" id="IPR018644">
    <property type="entry name" value="DUF2071"/>
</dbReference>
<dbReference type="RefSeq" id="WP_008674587.1">
    <property type="nucleotide sequence ID" value="NZ_ANOH01000067.1"/>
</dbReference>
<gene>
    <name evidence="1" type="ORF">RSSM_00790</name>
</gene>
<dbReference type="Pfam" id="PF09844">
    <property type="entry name" value="DUF2071"/>
    <property type="match status" value="1"/>
</dbReference>
<proteinExistence type="predicted"/>
<sequence length="246" mass="28356">MVEKTDRTWPLPKTPWVMRMTWSELLFAHWALDPDVVRRWLPEGLQLDTREGKAWVGVVPFLMSKVTPRLCPPLPRMSRFLELNLRTYVSIDGKPGVWFLSLDAESPFAVRAARATFNLPYKDAVMSMQRSTHGEIEYESRRTHRGEPTAQYAACYSASGETFYATPGTLEHWLTARYCLYSVNRHGKIYRGEIDHPPWQLAEASYRETRNTMGCPFGFEFEGDPHVLVAKPVEARAWALSRCEVE</sequence>
<accession>M5U8F1</accession>
<dbReference type="InterPro" id="IPR023375">
    <property type="entry name" value="ADC_dom_sf"/>
</dbReference>
<dbReference type="EMBL" id="ANOH01000067">
    <property type="protein sequence ID" value="EMI57742.1"/>
    <property type="molecule type" value="Genomic_DNA"/>
</dbReference>
<evidence type="ECO:0000313" key="2">
    <source>
        <dbReference type="Proteomes" id="UP000011885"/>
    </source>
</evidence>
<dbReference type="PATRIC" id="fig|1263870.3.peg.858"/>
<organism evidence="1 2">
    <name type="scientific">Rhodopirellula sallentina SM41</name>
    <dbReference type="NCBI Taxonomy" id="1263870"/>
    <lineage>
        <taxon>Bacteria</taxon>
        <taxon>Pseudomonadati</taxon>
        <taxon>Planctomycetota</taxon>
        <taxon>Planctomycetia</taxon>
        <taxon>Pirellulales</taxon>
        <taxon>Pirellulaceae</taxon>
        <taxon>Rhodopirellula</taxon>
    </lineage>
</organism>
<name>M5U8F1_9BACT</name>